<dbReference type="OrthoDB" id="2418081at2759"/>
<dbReference type="GO" id="GO:0006631">
    <property type="term" value="P:fatty acid metabolic process"/>
    <property type="evidence" value="ECO:0007669"/>
    <property type="project" value="UniProtKB-KW"/>
</dbReference>
<evidence type="ECO:0000256" key="6">
    <source>
        <dbReference type="ARBA" id="ARBA00022487"/>
    </source>
</evidence>
<comment type="function">
    <text evidence="12">Hydrolyzes fatty acids from S-acylated cysteine residues in proteins with a strong preference for palmitoylated G-alpha proteins over other acyl substrates. Mediates the deacylation of G-alpha proteins such as GPA1 in vivo, but has weak or no activity toward palmitoylated Ras proteins. Has weak lysophospholipase activity in vitro; however such activity may not exist in vivo.</text>
</comment>
<dbReference type="AlphaFoldDB" id="A0A3N4ME96"/>
<comment type="similarity">
    <text evidence="3">Belongs to the AB hydrolase superfamily. AB hydrolase 2 family.</text>
</comment>
<proteinExistence type="inferred from homology"/>
<evidence type="ECO:0000256" key="10">
    <source>
        <dbReference type="ARBA" id="ARBA00023098"/>
    </source>
</evidence>
<comment type="subcellular location">
    <subcellularLocation>
        <location evidence="2">Cytoplasm</location>
    </subcellularLocation>
    <subcellularLocation>
        <location evidence="1">Nucleus</location>
    </subcellularLocation>
</comment>
<keyword evidence="7" id="KW-0963">Cytoplasm</keyword>
<accession>A0A3N4ME96</accession>
<keyword evidence="9" id="KW-0276">Fatty acid metabolism</keyword>
<dbReference type="InterPro" id="IPR050565">
    <property type="entry name" value="LYPA1-2/EST-like"/>
</dbReference>
<dbReference type="EMBL" id="ML121531">
    <property type="protein sequence ID" value="RPB27485.1"/>
    <property type="molecule type" value="Genomic_DNA"/>
</dbReference>
<dbReference type="InterPro" id="IPR003140">
    <property type="entry name" value="PLipase/COase/thioEstase"/>
</dbReference>
<evidence type="ECO:0000256" key="12">
    <source>
        <dbReference type="ARBA" id="ARBA00029392"/>
    </source>
</evidence>
<evidence type="ECO:0000256" key="4">
    <source>
        <dbReference type="ARBA" id="ARBA00012423"/>
    </source>
</evidence>
<organism evidence="16 17">
    <name type="scientific">Terfezia boudieri ATCC MYA-4762</name>
    <dbReference type="NCBI Taxonomy" id="1051890"/>
    <lineage>
        <taxon>Eukaryota</taxon>
        <taxon>Fungi</taxon>
        <taxon>Dikarya</taxon>
        <taxon>Ascomycota</taxon>
        <taxon>Pezizomycotina</taxon>
        <taxon>Pezizomycetes</taxon>
        <taxon>Pezizales</taxon>
        <taxon>Pezizaceae</taxon>
        <taxon>Terfezia</taxon>
    </lineage>
</organism>
<dbReference type="FunFam" id="3.40.50.1820:FF:000276">
    <property type="entry name" value="Acyl-protein thioesterase 1"/>
    <property type="match status" value="1"/>
</dbReference>
<evidence type="ECO:0000256" key="9">
    <source>
        <dbReference type="ARBA" id="ARBA00022832"/>
    </source>
</evidence>
<gene>
    <name evidence="16" type="ORF">L211DRAFT_894368</name>
</gene>
<name>A0A3N4ME96_9PEZI</name>
<evidence type="ECO:0000256" key="13">
    <source>
        <dbReference type="ARBA" id="ARBA00031195"/>
    </source>
</evidence>
<evidence type="ECO:0000313" key="16">
    <source>
        <dbReference type="EMBL" id="RPB27485.1"/>
    </source>
</evidence>
<evidence type="ECO:0000256" key="11">
    <source>
        <dbReference type="ARBA" id="ARBA00023242"/>
    </source>
</evidence>
<evidence type="ECO:0000256" key="7">
    <source>
        <dbReference type="ARBA" id="ARBA00022490"/>
    </source>
</evidence>
<dbReference type="EC" id="3.1.2.22" evidence="4"/>
<dbReference type="Pfam" id="PF02230">
    <property type="entry name" value="Abhydrolase_2"/>
    <property type="match status" value="1"/>
</dbReference>
<dbReference type="PANTHER" id="PTHR10655">
    <property type="entry name" value="LYSOPHOSPHOLIPASE-RELATED"/>
    <property type="match status" value="1"/>
</dbReference>
<keyword evidence="17" id="KW-1185">Reference proteome</keyword>
<keyword evidence="6" id="KW-0719">Serine esterase</keyword>
<sequence length="253" mass="27963">MYMKLGGTYNYLLFLGRPLQPQFNLLTNMTSAAAIVVPAATKHTATLIFMHGLGDTGYGWTSISENFRLRRKFNEVAFIFPHAPIIPVTCNMGVRMPGWYDIEDFGHLNAADDEAGMINSVSAINKIIGEQIDKGIAPERVIVGGFSQGSVIALLTGLTSERQLGGIIALSSYLPLRDKIAHMITNAGKKTPIFMAHGKRDGVVRYNWGEKSKDALVDMGLDVTWKAYDDLEHSATPAEINDMEQWMDQRLNV</sequence>
<feature type="domain" description="Phospholipase/carboxylesterase/thioesterase" evidence="15">
    <location>
        <begin position="34"/>
        <end position="247"/>
    </location>
</feature>
<keyword evidence="11" id="KW-0539">Nucleus</keyword>
<dbReference type="GO" id="GO:0008474">
    <property type="term" value="F:palmitoyl-(protein) hydrolase activity"/>
    <property type="evidence" value="ECO:0007669"/>
    <property type="project" value="UniProtKB-EC"/>
</dbReference>
<dbReference type="PANTHER" id="PTHR10655:SF17">
    <property type="entry name" value="LYSOPHOSPHOLIPASE-LIKE PROTEIN 1"/>
    <property type="match status" value="1"/>
</dbReference>
<dbReference type="GO" id="GO:0052689">
    <property type="term" value="F:carboxylic ester hydrolase activity"/>
    <property type="evidence" value="ECO:0007669"/>
    <property type="project" value="UniProtKB-KW"/>
</dbReference>
<evidence type="ECO:0000256" key="1">
    <source>
        <dbReference type="ARBA" id="ARBA00004123"/>
    </source>
</evidence>
<keyword evidence="8" id="KW-0378">Hydrolase</keyword>
<evidence type="ECO:0000256" key="14">
    <source>
        <dbReference type="ARBA" id="ARBA00047337"/>
    </source>
</evidence>
<dbReference type="GO" id="GO:0005634">
    <property type="term" value="C:nucleus"/>
    <property type="evidence" value="ECO:0007669"/>
    <property type="project" value="UniProtKB-SubCell"/>
</dbReference>
<dbReference type="FunCoup" id="A0A3N4ME96">
    <property type="interactions" value="489"/>
</dbReference>
<dbReference type="SUPFAM" id="SSF53474">
    <property type="entry name" value="alpha/beta-Hydrolases"/>
    <property type="match status" value="1"/>
</dbReference>
<dbReference type="STRING" id="1051890.A0A3N4ME96"/>
<protein>
    <recommendedName>
        <fullName evidence="5">Acyl-protein thioesterase 1</fullName>
        <ecNumber evidence="4">3.1.2.22</ecNumber>
    </recommendedName>
    <alternativeName>
        <fullName evidence="13">Palmitoyl-protein hydrolase</fullName>
    </alternativeName>
</protein>
<dbReference type="Gene3D" id="3.40.50.1820">
    <property type="entry name" value="alpha/beta hydrolase"/>
    <property type="match status" value="1"/>
</dbReference>
<evidence type="ECO:0000313" key="17">
    <source>
        <dbReference type="Proteomes" id="UP000267821"/>
    </source>
</evidence>
<evidence type="ECO:0000259" key="15">
    <source>
        <dbReference type="Pfam" id="PF02230"/>
    </source>
</evidence>
<reference evidence="16 17" key="1">
    <citation type="journal article" date="2018" name="Nat. Ecol. Evol.">
        <title>Pezizomycetes genomes reveal the molecular basis of ectomycorrhizal truffle lifestyle.</title>
        <authorList>
            <person name="Murat C."/>
            <person name="Payen T."/>
            <person name="Noel B."/>
            <person name="Kuo A."/>
            <person name="Morin E."/>
            <person name="Chen J."/>
            <person name="Kohler A."/>
            <person name="Krizsan K."/>
            <person name="Balestrini R."/>
            <person name="Da Silva C."/>
            <person name="Montanini B."/>
            <person name="Hainaut M."/>
            <person name="Levati E."/>
            <person name="Barry K.W."/>
            <person name="Belfiori B."/>
            <person name="Cichocki N."/>
            <person name="Clum A."/>
            <person name="Dockter R.B."/>
            <person name="Fauchery L."/>
            <person name="Guy J."/>
            <person name="Iotti M."/>
            <person name="Le Tacon F."/>
            <person name="Lindquist E.A."/>
            <person name="Lipzen A."/>
            <person name="Malagnac F."/>
            <person name="Mello A."/>
            <person name="Molinier V."/>
            <person name="Miyauchi S."/>
            <person name="Poulain J."/>
            <person name="Riccioni C."/>
            <person name="Rubini A."/>
            <person name="Sitrit Y."/>
            <person name="Splivallo R."/>
            <person name="Traeger S."/>
            <person name="Wang M."/>
            <person name="Zifcakova L."/>
            <person name="Wipf D."/>
            <person name="Zambonelli A."/>
            <person name="Paolocci F."/>
            <person name="Nowrousian M."/>
            <person name="Ottonello S."/>
            <person name="Baldrian P."/>
            <person name="Spatafora J.W."/>
            <person name="Henrissat B."/>
            <person name="Nagy L.G."/>
            <person name="Aury J.M."/>
            <person name="Wincker P."/>
            <person name="Grigoriev I.V."/>
            <person name="Bonfante P."/>
            <person name="Martin F.M."/>
        </authorList>
    </citation>
    <scope>NUCLEOTIDE SEQUENCE [LARGE SCALE GENOMIC DNA]</scope>
    <source>
        <strain evidence="16 17">ATCC MYA-4762</strain>
    </source>
</reference>
<keyword evidence="10" id="KW-0443">Lipid metabolism</keyword>
<evidence type="ECO:0000256" key="3">
    <source>
        <dbReference type="ARBA" id="ARBA00006499"/>
    </source>
</evidence>
<dbReference type="GO" id="GO:0005737">
    <property type="term" value="C:cytoplasm"/>
    <property type="evidence" value="ECO:0007669"/>
    <property type="project" value="UniProtKB-SubCell"/>
</dbReference>
<dbReference type="Proteomes" id="UP000267821">
    <property type="component" value="Unassembled WGS sequence"/>
</dbReference>
<evidence type="ECO:0000256" key="2">
    <source>
        <dbReference type="ARBA" id="ARBA00004496"/>
    </source>
</evidence>
<comment type="catalytic activity">
    <reaction evidence="14">
        <text>S-hexadecanoyl-L-cysteinyl-[protein] + H2O = L-cysteinyl-[protein] + hexadecanoate + H(+)</text>
        <dbReference type="Rhea" id="RHEA:19233"/>
        <dbReference type="Rhea" id="RHEA-COMP:10131"/>
        <dbReference type="Rhea" id="RHEA-COMP:11032"/>
        <dbReference type="ChEBI" id="CHEBI:7896"/>
        <dbReference type="ChEBI" id="CHEBI:15377"/>
        <dbReference type="ChEBI" id="CHEBI:15378"/>
        <dbReference type="ChEBI" id="CHEBI:29950"/>
        <dbReference type="ChEBI" id="CHEBI:74151"/>
        <dbReference type="EC" id="3.1.2.22"/>
    </reaction>
</comment>
<dbReference type="InterPro" id="IPR029058">
    <property type="entry name" value="AB_hydrolase_fold"/>
</dbReference>
<evidence type="ECO:0000256" key="5">
    <source>
        <dbReference type="ARBA" id="ARBA00014923"/>
    </source>
</evidence>
<evidence type="ECO:0000256" key="8">
    <source>
        <dbReference type="ARBA" id="ARBA00022801"/>
    </source>
</evidence>
<dbReference type="InParanoid" id="A0A3N4ME96"/>